<feature type="region of interest" description="Disordered" evidence="3">
    <location>
        <begin position="299"/>
        <end position="334"/>
    </location>
</feature>
<dbReference type="Pfam" id="PF03221">
    <property type="entry name" value="HTH_Tnp_Tc5"/>
    <property type="match status" value="1"/>
</dbReference>
<evidence type="ECO:0000256" key="1">
    <source>
        <dbReference type="ARBA" id="ARBA00023125"/>
    </source>
</evidence>
<evidence type="ECO:0008006" key="7">
    <source>
        <dbReference type="Google" id="ProtNLM"/>
    </source>
</evidence>
<dbReference type="PROSITE" id="PS51253">
    <property type="entry name" value="HTH_CENPB"/>
    <property type="match status" value="1"/>
</dbReference>
<dbReference type="Gene3D" id="1.10.10.60">
    <property type="entry name" value="Homeodomain-like"/>
    <property type="match status" value="1"/>
</dbReference>
<dbReference type="GO" id="GO:0008270">
    <property type="term" value="F:zinc ion binding"/>
    <property type="evidence" value="ECO:0007669"/>
    <property type="project" value="UniProtKB-KW"/>
</dbReference>
<gene>
    <name evidence="6" type="ORF">POBO1169_LOCUS5</name>
</gene>
<feature type="region of interest" description="Disordered" evidence="3">
    <location>
        <begin position="109"/>
        <end position="130"/>
    </location>
</feature>
<proteinExistence type="predicted"/>
<feature type="domain" description="HTH CENPB-type" evidence="5">
    <location>
        <begin position="193"/>
        <end position="269"/>
    </location>
</feature>
<feature type="compositionally biased region" description="Acidic residues" evidence="3">
    <location>
        <begin position="325"/>
        <end position="334"/>
    </location>
</feature>
<evidence type="ECO:0000256" key="3">
    <source>
        <dbReference type="SAM" id="MobiDB-lite"/>
    </source>
</evidence>
<organism evidence="6">
    <name type="scientific">Pyramimonas obovata</name>
    <dbReference type="NCBI Taxonomy" id="1411642"/>
    <lineage>
        <taxon>Eukaryota</taxon>
        <taxon>Viridiplantae</taxon>
        <taxon>Chlorophyta</taxon>
        <taxon>Pyramimonadophyceae</taxon>
        <taxon>Pyramimonadales</taxon>
        <taxon>Pyramimonadaceae</taxon>
        <taxon>Pyramimonas</taxon>
        <taxon>Pyramimonas incertae sedis</taxon>
    </lineage>
</organism>
<evidence type="ECO:0000256" key="2">
    <source>
        <dbReference type="PROSITE-ProRule" id="PRU00042"/>
    </source>
</evidence>
<accession>A0A7S0QQK8</accession>
<dbReference type="PROSITE" id="PS50157">
    <property type="entry name" value="ZINC_FINGER_C2H2_2"/>
    <property type="match status" value="1"/>
</dbReference>
<keyword evidence="2" id="KW-0863">Zinc-finger</keyword>
<evidence type="ECO:0000313" key="6">
    <source>
        <dbReference type="EMBL" id="CAD8647125.1"/>
    </source>
</evidence>
<keyword evidence="2" id="KW-0862">Zinc</keyword>
<keyword evidence="1" id="KW-0238">DNA-binding</keyword>
<evidence type="ECO:0000259" key="5">
    <source>
        <dbReference type="PROSITE" id="PS51253"/>
    </source>
</evidence>
<protein>
    <recommendedName>
        <fullName evidence="7">HTH CENPB-type domain-containing protein</fullName>
    </recommendedName>
</protein>
<dbReference type="InterPro" id="IPR013087">
    <property type="entry name" value="Znf_C2H2_type"/>
</dbReference>
<feature type="domain" description="C2H2-type" evidence="4">
    <location>
        <begin position="42"/>
        <end position="70"/>
    </location>
</feature>
<dbReference type="EMBL" id="HBFA01000011">
    <property type="protein sequence ID" value="CAD8647125.1"/>
    <property type="molecule type" value="Transcribed_RNA"/>
</dbReference>
<dbReference type="AlphaFoldDB" id="A0A7S0QQK8"/>
<name>A0A7S0QQK8_9CHLO</name>
<dbReference type="InterPro" id="IPR009057">
    <property type="entry name" value="Homeodomain-like_sf"/>
</dbReference>
<evidence type="ECO:0000259" key="4">
    <source>
        <dbReference type="PROSITE" id="PS50157"/>
    </source>
</evidence>
<dbReference type="GO" id="GO:0003677">
    <property type="term" value="F:DNA binding"/>
    <property type="evidence" value="ECO:0007669"/>
    <property type="project" value="UniProtKB-KW"/>
</dbReference>
<dbReference type="PROSITE" id="PS00028">
    <property type="entry name" value="ZINC_FINGER_C2H2_1"/>
    <property type="match status" value="1"/>
</dbReference>
<dbReference type="SUPFAM" id="SSF46689">
    <property type="entry name" value="Homeodomain-like"/>
    <property type="match status" value="1"/>
</dbReference>
<sequence length="334" mass="38094">VQACRCRLETANMKVKSLFSFFPRRGGDVNTTNEQVIDAGSHPCDTCGATFGTRKQMVAHRSKTHKNVTEARLRVTTRSAVSSLTKEEIQDSLDRAEISDLLESMVSKVSGKNTGPNPFGTGRRGAATRSRVGTNLKVKKVQDVQELALSKGISVKEACAEYNVPNSLIYKWRKRRPELEEILKQPSKRFSRSLGSGRRPKFPEIEEKVHRLYVRRRLKGLKVRGPWWVAQAKRIARELNINTPTSVKFKCSPRWLSRFFRDRRISLRRRTNNHKLSMEERIPLAVNFLWKVRRIQRSAPAEGQDGGGKYGRFALPDIYNQDSVPLEDDEKDGS</sequence>
<feature type="compositionally biased region" description="Low complexity" evidence="3">
    <location>
        <begin position="120"/>
        <end position="130"/>
    </location>
</feature>
<dbReference type="InterPro" id="IPR006600">
    <property type="entry name" value="HTH_CenpB_DNA-bd_dom"/>
</dbReference>
<feature type="non-terminal residue" evidence="6">
    <location>
        <position position="1"/>
    </location>
</feature>
<reference evidence="6" key="1">
    <citation type="submission" date="2021-01" db="EMBL/GenBank/DDBJ databases">
        <authorList>
            <person name="Corre E."/>
            <person name="Pelletier E."/>
            <person name="Niang G."/>
            <person name="Scheremetjew M."/>
            <person name="Finn R."/>
            <person name="Kale V."/>
            <person name="Holt S."/>
            <person name="Cochrane G."/>
            <person name="Meng A."/>
            <person name="Brown T."/>
            <person name="Cohen L."/>
        </authorList>
    </citation>
    <scope>NUCLEOTIDE SEQUENCE</scope>
    <source>
        <strain evidence="6">CCMP722</strain>
    </source>
</reference>
<keyword evidence="2" id="KW-0479">Metal-binding</keyword>